<dbReference type="InterPro" id="IPR016181">
    <property type="entry name" value="Acyl_CoA_acyltransferase"/>
</dbReference>
<dbReference type="InterPro" id="IPR051908">
    <property type="entry name" value="Ribosomal_N-acetyltransferase"/>
</dbReference>
<accession>A0ABD5NCS6</accession>
<reference evidence="2 3" key="1">
    <citation type="journal article" date="2019" name="Int. J. Syst. Evol. Microbiol.">
        <title>The Global Catalogue of Microorganisms (GCM) 10K type strain sequencing project: providing services to taxonomists for standard genome sequencing and annotation.</title>
        <authorList>
            <consortium name="The Broad Institute Genomics Platform"/>
            <consortium name="The Broad Institute Genome Sequencing Center for Infectious Disease"/>
            <person name="Wu L."/>
            <person name="Ma J."/>
        </authorList>
    </citation>
    <scope>NUCLEOTIDE SEQUENCE [LARGE SCALE GENOMIC DNA]</scope>
    <source>
        <strain evidence="2 3">CGMCC 1.12562</strain>
    </source>
</reference>
<comment type="caution">
    <text evidence="2">The sequence shown here is derived from an EMBL/GenBank/DDBJ whole genome shotgun (WGS) entry which is preliminary data.</text>
</comment>
<dbReference type="GeneID" id="69117003"/>
<keyword evidence="2" id="KW-0012">Acyltransferase</keyword>
<dbReference type="Proteomes" id="UP001595660">
    <property type="component" value="Unassembled WGS sequence"/>
</dbReference>
<keyword evidence="3" id="KW-1185">Reference proteome</keyword>
<dbReference type="GO" id="GO:0016746">
    <property type="term" value="F:acyltransferase activity"/>
    <property type="evidence" value="ECO:0007669"/>
    <property type="project" value="UniProtKB-KW"/>
</dbReference>
<dbReference type="EC" id="2.3.-.-" evidence="2"/>
<gene>
    <name evidence="2" type="ORF">ACFOKC_04985</name>
</gene>
<protein>
    <submittedName>
        <fullName evidence="2">GNAT family N-acetyltransferase</fullName>
        <ecNumber evidence="2">2.3.-.-</ecNumber>
    </submittedName>
</protein>
<evidence type="ECO:0000313" key="3">
    <source>
        <dbReference type="Proteomes" id="UP001595660"/>
    </source>
</evidence>
<dbReference type="EMBL" id="JBHRWN010000002">
    <property type="protein sequence ID" value="MFC3477075.1"/>
    <property type="molecule type" value="Genomic_DNA"/>
</dbReference>
<keyword evidence="2" id="KW-0808">Transferase</keyword>
<dbReference type="PANTHER" id="PTHR43441">
    <property type="entry name" value="RIBOSOMAL-PROTEIN-SERINE ACETYLTRANSFERASE"/>
    <property type="match status" value="1"/>
</dbReference>
<evidence type="ECO:0000313" key="2">
    <source>
        <dbReference type="EMBL" id="MFC3477075.1"/>
    </source>
</evidence>
<dbReference type="Pfam" id="PF13302">
    <property type="entry name" value="Acetyltransf_3"/>
    <property type="match status" value="1"/>
</dbReference>
<organism evidence="2 3">
    <name type="scientific">Halobacterium litoreum</name>
    <dbReference type="NCBI Taxonomy" id="2039234"/>
    <lineage>
        <taxon>Archaea</taxon>
        <taxon>Methanobacteriati</taxon>
        <taxon>Methanobacteriota</taxon>
        <taxon>Stenosarchaea group</taxon>
        <taxon>Halobacteria</taxon>
        <taxon>Halobacteriales</taxon>
        <taxon>Halobacteriaceae</taxon>
        <taxon>Halobacterium</taxon>
    </lineage>
</organism>
<dbReference type="InterPro" id="IPR000182">
    <property type="entry name" value="GNAT_dom"/>
</dbReference>
<dbReference type="RefSeq" id="WP_232571791.1">
    <property type="nucleotide sequence ID" value="NZ_CP089466.1"/>
</dbReference>
<sequence length="213" mass="23857">MLGDDDAADVFPETLTTPRLRLERCSRDNVTVREFYRAASRNSPNIEDVTEHLTWSPHESPKESRDTLIHFEEQWDEGDVATYAIRLREDEAERLGENPDALAGTCGLTCHWEQDCAVLGVWLREAYWGNGYSGERADALLELAFDGLDFGVVAVTHHADNAKSEAAIEKYVAANGGRREGLLRHHGDSPDGPVDEVRYTISASEWRDANDRA</sequence>
<evidence type="ECO:0000259" key="1">
    <source>
        <dbReference type="PROSITE" id="PS51186"/>
    </source>
</evidence>
<dbReference type="SUPFAM" id="SSF55729">
    <property type="entry name" value="Acyl-CoA N-acyltransferases (Nat)"/>
    <property type="match status" value="1"/>
</dbReference>
<name>A0ABD5NCS6_9EURY</name>
<dbReference type="AlphaFoldDB" id="A0ABD5NCS6"/>
<proteinExistence type="predicted"/>
<dbReference type="PANTHER" id="PTHR43441:SF11">
    <property type="entry name" value="RIBOSOMAL-PROTEIN-SERINE ACETYLTRANSFERASE"/>
    <property type="match status" value="1"/>
</dbReference>
<dbReference type="PROSITE" id="PS51186">
    <property type="entry name" value="GNAT"/>
    <property type="match status" value="1"/>
</dbReference>
<feature type="domain" description="N-acetyltransferase" evidence="1">
    <location>
        <begin position="44"/>
        <end position="204"/>
    </location>
</feature>
<dbReference type="Gene3D" id="3.40.630.30">
    <property type="match status" value="1"/>
</dbReference>